<dbReference type="Proteomes" id="UP000299102">
    <property type="component" value="Unassembled WGS sequence"/>
</dbReference>
<comment type="caution">
    <text evidence="2">The sequence shown here is derived from an EMBL/GenBank/DDBJ whole genome shotgun (WGS) entry which is preliminary data.</text>
</comment>
<feature type="compositionally biased region" description="Basic and acidic residues" evidence="1">
    <location>
        <begin position="83"/>
        <end position="92"/>
    </location>
</feature>
<feature type="region of interest" description="Disordered" evidence="1">
    <location>
        <begin position="59"/>
        <end position="98"/>
    </location>
</feature>
<organism evidence="2 3">
    <name type="scientific">Eumeta variegata</name>
    <name type="common">Bagworm moth</name>
    <name type="synonym">Eumeta japonica</name>
    <dbReference type="NCBI Taxonomy" id="151549"/>
    <lineage>
        <taxon>Eukaryota</taxon>
        <taxon>Metazoa</taxon>
        <taxon>Ecdysozoa</taxon>
        <taxon>Arthropoda</taxon>
        <taxon>Hexapoda</taxon>
        <taxon>Insecta</taxon>
        <taxon>Pterygota</taxon>
        <taxon>Neoptera</taxon>
        <taxon>Endopterygota</taxon>
        <taxon>Lepidoptera</taxon>
        <taxon>Glossata</taxon>
        <taxon>Ditrysia</taxon>
        <taxon>Tineoidea</taxon>
        <taxon>Psychidae</taxon>
        <taxon>Oiketicinae</taxon>
        <taxon>Eumeta</taxon>
    </lineage>
</organism>
<evidence type="ECO:0000256" key="1">
    <source>
        <dbReference type="SAM" id="MobiDB-lite"/>
    </source>
</evidence>
<gene>
    <name evidence="2" type="ORF">EVAR_43587_1</name>
</gene>
<evidence type="ECO:0000313" key="2">
    <source>
        <dbReference type="EMBL" id="GBP61650.1"/>
    </source>
</evidence>
<evidence type="ECO:0000313" key="3">
    <source>
        <dbReference type="Proteomes" id="UP000299102"/>
    </source>
</evidence>
<accession>A0A4C1XEY8</accession>
<sequence length="98" mass="11594">MDETEITGYVKTKTLVIYFRRWAKKINNERVLLPTYTISNRSYREGNHVNRVRTKVEISHRSTPNQKGLGIHTHFPARTSRHGRLERGEENRQLFTSL</sequence>
<dbReference type="EMBL" id="BGZK01000819">
    <property type="protein sequence ID" value="GBP61650.1"/>
    <property type="molecule type" value="Genomic_DNA"/>
</dbReference>
<name>A0A4C1XEY8_EUMVA</name>
<protein>
    <submittedName>
        <fullName evidence="2">Uncharacterized protein</fullName>
    </submittedName>
</protein>
<reference evidence="2 3" key="1">
    <citation type="journal article" date="2019" name="Commun. Biol.">
        <title>The bagworm genome reveals a unique fibroin gene that provides high tensile strength.</title>
        <authorList>
            <person name="Kono N."/>
            <person name="Nakamura H."/>
            <person name="Ohtoshi R."/>
            <person name="Tomita M."/>
            <person name="Numata K."/>
            <person name="Arakawa K."/>
        </authorList>
    </citation>
    <scope>NUCLEOTIDE SEQUENCE [LARGE SCALE GENOMIC DNA]</scope>
</reference>
<keyword evidence="3" id="KW-1185">Reference proteome</keyword>
<proteinExistence type="predicted"/>
<dbReference type="AlphaFoldDB" id="A0A4C1XEY8"/>